<feature type="region of interest" description="Disordered" evidence="1">
    <location>
        <begin position="1"/>
        <end position="32"/>
    </location>
</feature>
<comment type="caution">
    <text evidence="2">The sequence shown here is derived from an EMBL/GenBank/DDBJ whole genome shotgun (WGS) entry which is preliminary data.</text>
</comment>
<gene>
    <name evidence="2" type="ORF">FJTKL_05861</name>
</gene>
<dbReference type="Proteomes" id="UP001600888">
    <property type="component" value="Unassembled WGS sequence"/>
</dbReference>
<evidence type="ECO:0000313" key="2">
    <source>
        <dbReference type="EMBL" id="KAL2287393.1"/>
    </source>
</evidence>
<name>A0ABR4EY57_9PEZI</name>
<dbReference type="EMBL" id="JBAWTH010000020">
    <property type="protein sequence ID" value="KAL2287393.1"/>
    <property type="molecule type" value="Genomic_DNA"/>
</dbReference>
<accession>A0ABR4EY57</accession>
<evidence type="ECO:0000256" key="1">
    <source>
        <dbReference type="SAM" id="MobiDB-lite"/>
    </source>
</evidence>
<sequence>MARTRLGVQIRGGGGPIGGSWGRDATPSAQETTRSTHWLALSLPPLAAATPLPFSAMMVLKMASSLGTTTSAFW</sequence>
<reference evidence="2 3" key="1">
    <citation type="submission" date="2024-03" db="EMBL/GenBank/DDBJ databases">
        <title>A high-quality draft genome sequence of Diaporthe vaccinii, a causative agent of upright dieback and viscid rot disease in cranberry plants.</title>
        <authorList>
            <person name="Sarrasin M."/>
            <person name="Lang B.F."/>
            <person name="Burger G."/>
        </authorList>
    </citation>
    <scope>NUCLEOTIDE SEQUENCE [LARGE SCALE GENOMIC DNA]</scope>
    <source>
        <strain evidence="2 3">IS7</strain>
    </source>
</reference>
<evidence type="ECO:0000313" key="3">
    <source>
        <dbReference type="Proteomes" id="UP001600888"/>
    </source>
</evidence>
<feature type="compositionally biased region" description="Gly residues" evidence="1">
    <location>
        <begin position="10"/>
        <end position="21"/>
    </location>
</feature>
<keyword evidence="3" id="KW-1185">Reference proteome</keyword>
<proteinExistence type="predicted"/>
<protein>
    <submittedName>
        <fullName evidence="2">Uncharacterized protein</fullName>
    </submittedName>
</protein>
<organism evidence="2 3">
    <name type="scientific">Diaporthe vaccinii</name>
    <dbReference type="NCBI Taxonomy" id="105482"/>
    <lineage>
        <taxon>Eukaryota</taxon>
        <taxon>Fungi</taxon>
        <taxon>Dikarya</taxon>
        <taxon>Ascomycota</taxon>
        <taxon>Pezizomycotina</taxon>
        <taxon>Sordariomycetes</taxon>
        <taxon>Sordariomycetidae</taxon>
        <taxon>Diaporthales</taxon>
        <taxon>Diaporthaceae</taxon>
        <taxon>Diaporthe</taxon>
        <taxon>Diaporthe eres species complex</taxon>
    </lineage>
</organism>